<dbReference type="InterPro" id="IPR011044">
    <property type="entry name" value="Quino_amine_DH_bsu"/>
</dbReference>
<dbReference type="EMBL" id="FZOQ01000002">
    <property type="protein sequence ID" value="SNS11415.1"/>
    <property type="molecule type" value="Genomic_DNA"/>
</dbReference>
<dbReference type="PANTHER" id="PTHR31270:SF1">
    <property type="entry name" value="GLUTAMINYL-PEPTIDE CYCLOTRANSFERASE"/>
    <property type="match status" value="1"/>
</dbReference>
<name>A0A239BTQ4_9BACT</name>
<dbReference type="AlphaFoldDB" id="A0A239BTQ4"/>
<accession>A0A239BTQ4</accession>
<keyword evidence="2" id="KW-1185">Reference proteome</keyword>
<dbReference type="PANTHER" id="PTHR31270">
    <property type="entry name" value="GLUTAMINYL-PEPTIDE CYCLOTRANSFERASE"/>
    <property type="match status" value="1"/>
</dbReference>
<evidence type="ECO:0000313" key="2">
    <source>
        <dbReference type="Proteomes" id="UP000198432"/>
    </source>
</evidence>
<dbReference type="GO" id="GO:0016603">
    <property type="term" value="F:glutaminyl-peptide cyclotransferase activity"/>
    <property type="evidence" value="ECO:0007669"/>
    <property type="project" value="InterPro"/>
</dbReference>
<protein>
    <submittedName>
        <fullName evidence="1">Glutamine cyclotransferase</fullName>
    </submittedName>
</protein>
<gene>
    <name evidence="1" type="ORF">SAMN06296052_102171</name>
</gene>
<dbReference type="OrthoDB" id="9783700at2"/>
<proteinExistence type="predicted"/>
<dbReference type="Gene3D" id="2.130.10.10">
    <property type="entry name" value="YVTN repeat-like/Quinoprotein amine dehydrogenase"/>
    <property type="match status" value="1"/>
</dbReference>
<evidence type="ECO:0000313" key="1">
    <source>
        <dbReference type="EMBL" id="SNS11415.1"/>
    </source>
</evidence>
<organism evidence="1 2">
    <name type="scientific">Pontibacter ummariensis</name>
    <dbReference type="NCBI Taxonomy" id="1610492"/>
    <lineage>
        <taxon>Bacteria</taxon>
        <taxon>Pseudomonadati</taxon>
        <taxon>Bacteroidota</taxon>
        <taxon>Cytophagia</taxon>
        <taxon>Cytophagales</taxon>
        <taxon>Hymenobacteraceae</taxon>
        <taxon>Pontibacter</taxon>
    </lineage>
</organism>
<reference evidence="2" key="1">
    <citation type="submission" date="2017-06" db="EMBL/GenBank/DDBJ databases">
        <authorList>
            <person name="Varghese N."/>
            <person name="Submissions S."/>
        </authorList>
    </citation>
    <scope>NUCLEOTIDE SEQUENCE [LARGE SCALE GENOMIC DNA]</scope>
    <source>
        <strain evidence="2">NKM1</strain>
    </source>
</reference>
<keyword evidence="1" id="KW-0808">Transferase</keyword>
<dbReference type="Proteomes" id="UP000198432">
    <property type="component" value="Unassembled WGS sequence"/>
</dbReference>
<dbReference type="InterPro" id="IPR015943">
    <property type="entry name" value="WD40/YVTN_repeat-like_dom_sf"/>
</dbReference>
<sequence>MSNLVNVYALRCVLSCPWQKPVKGKRAKGLSLATRFFNPIATFSAGFYIFMQQGTIFEQPCLHHKLKYLIFSIYTNRIVNKNKLIAALLAFGLLTACSNEKQNEVAVAHATESAPATINYGVVNTYPHDITAFTEGFLFRNGQLYESTGSPSDLPQTRSLVGVVDLSTGELEEKVELDRNKYFGEGIVFLNDKLYQLTYVSKKGFVYDANTFEKLEEFTFPSKEGWGMTTDSTYLIMSDGTNQLTYLDPSTFEAVRTVSVKDHKGAVRNLNELEYINGYIYANIYTTSDIVKIDPETGKVVGRLDLSSLEHDALSKNPNALELNGIAYNPENKNVYVTGKLWPNIYEIKFNY</sequence>
<dbReference type="InterPro" id="IPR007788">
    <property type="entry name" value="QCT"/>
</dbReference>
<dbReference type="SUPFAM" id="SSF50969">
    <property type="entry name" value="YVTN repeat-like/Quinoprotein amine dehydrogenase"/>
    <property type="match status" value="1"/>
</dbReference>
<dbReference type="Pfam" id="PF05096">
    <property type="entry name" value="Glu_cyclase_2"/>
    <property type="match status" value="1"/>
</dbReference>